<evidence type="ECO:0000256" key="1">
    <source>
        <dbReference type="SAM" id="Phobius"/>
    </source>
</evidence>
<gene>
    <name evidence="2" type="ORF">MNKW57_05900</name>
</gene>
<comment type="caution">
    <text evidence="2">The sequence shown here is derived from an EMBL/GenBank/DDBJ whole genome shotgun (WGS) entry which is preliminary data.</text>
</comment>
<sequence>MSVSSWLQNPQRNALYNLAAVGAVLLGLLLILGARGHFVAVWAQLTDEDTDSLRRVLLILPGAMLAGTAALNLLLCKPLWQARRYALNLTLAGNLLATAYLIYLMIRGVPGHPIGVFLALEMSYVIFLAGIRAGLVWPADEEPTGANIK</sequence>
<evidence type="ECO:0000313" key="3">
    <source>
        <dbReference type="Proteomes" id="UP001224392"/>
    </source>
</evidence>
<dbReference type="RefSeq" id="WP_285762772.1">
    <property type="nucleotide sequence ID" value="NZ_BSYJ01000001.1"/>
</dbReference>
<accession>A0ABQ6LW16</accession>
<protein>
    <recommendedName>
        <fullName evidence="4">DUF2127 domain-containing protein</fullName>
    </recommendedName>
</protein>
<keyword evidence="3" id="KW-1185">Reference proteome</keyword>
<feature type="transmembrane region" description="Helical" evidence="1">
    <location>
        <begin position="87"/>
        <end position="106"/>
    </location>
</feature>
<organism evidence="2 3">
    <name type="scientific">Biformimicrobium ophioploci</name>
    <dbReference type="NCBI Taxonomy" id="3036711"/>
    <lineage>
        <taxon>Bacteria</taxon>
        <taxon>Pseudomonadati</taxon>
        <taxon>Pseudomonadota</taxon>
        <taxon>Gammaproteobacteria</taxon>
        <taxon>Cellvibrionales</taxon>
        <taxon>Microbulbiferaceae</taxon>
        <taxon>Biformimicrobium</taxon>
    </lineage>
</organism>
<feature type="transmembrane region" description="Helical" evidence="1">
    <location>
        <begin position="112"/>
        <end position="131"/>
    </location>
</feature>
<feature type="transmembrane region" description="Helical" evidence="1">
    <location>
        <begin position="56"/>
        <end position="75"/>
    </location>
</feature>
<evidence type="ECO:0000313" key="2">
    <source>
        <dbReference type="EMBL" id="GMG86269.1"/>
    </source>
</evidence>
<evidence type="ECO:0008006" key="4">
    <source>
        <dbReference type="Google" id="ProtNLM"/>
    </source>
</evidence>
<dbReference type="EMBL" id="BSYJ01000001">
    <property type="protein sequence ID" value="GMG86269.1"/>
    <property type="molecule type" value="Genomic_DNA"/>
</dbReference>
<dbReference type="Proteomes" id="UP001224392">
    <property type="component" value="Unassembled WGS sequence"/>
</dbReference>
<proteinExistence type="predicted"/>
<name>A0ABQ6LW16_9GAMM</name>
<keyword evidence="1" id="KW-0472">Membrane</keyword>
<keyword evidence="1" id="KW-0812">Transmembrane</keyword>
<feature type="transmembrane region" description="Helical" evidence="1">
    <location>
        <begin position="14"/>
        <end position="36"/>
    </location>
</feature>
<keyword evidence="1" id="KW-1133">Transmembrane helix</keyword>
<reference evidence="2 3" key="1">
    <citation type="submission" date="2023-04" db="EMBL/GenBank/DDBJ databases">
        <title>Marinobulbifer ophiurae gen. nov., sp. Nov., isolate from tissue of brittle star Ophioplocus japonicus.</title>
        <authorList>
            <person name="Kawano K."/>
            <person name="Sawayama S."/>
            <person name="Nakagawa S."/>
        </authorList>
    </citation>
    <scope>NUCLEOTIDE SEQUENCE [LARGE SCALE GENOMIC DNA]</scope>
    <source>
        <strain evidence="2 3">NKW57</strain>
    </source>
</reference>